<name>A0AAJ6NJA9_9GAMM</name>
<evidence type="ECO:0000313" key="1">
    <source>
        <dbReference type="EMBL" id="WDZ51252.1"/>
    </source>
</evidence>
<protein>
    <submittedName>
        <fullName evidence="1">Uncharacterized protein</fullName>
    </submittedName>
</protein>
<dbReference type="KEGG" id="aviv:LF296_00110"/>
<reference evidence="1" key="2">
    <citation type="submission" date="2023-02" db="EMBL/GenBank/DDBJ databases">
        <authorList>
            <person name="Huang Y."/>
            <person name="Zhang Y."/>
            <person name="Zhang T."/>
            <person name="Wang J."/>
        </authorList>
    </citation>
    <scope>NUCLEOTIDE SEQUENCE</scope>
    <source>
        <strain evidence="1">KJ-1</strain>
    </source>
</reference>
<evidence type="ECO:0000313" key="2">
    <source>
        <dbReference type="Proteomes" id="UP001199528"/>
    </source>
</evidence>
<dbReference type="AlphaFoldDB" id="A0AAJ6NJA9"/>
<dbReference type="Proteomes" id="UP001199528">
    <property type="component" value="Chromosome"/>
</dbReference>
<dbReference type="EMBL" id="CP085083">
    <property type="protein sequence ID" value="WDZ51252.1"/>
    <property type="molecule type" value="Genomic_DNA"/>
</dbReference>
<reference evidence="1" key="1">
    <citation type="journal article" date="2022" name="Front Environ Sci">
        <title>Complete genome sequence analysis of a novel alkane-degrading bacterial strain, Acinetobacter vivianii KJ-1, and its diesel degradation ability.</title>
        <authorList>
            <person name="Zhang Y."/>
            <person name="Song F."/>
            <person name="Wang J."/>
            <person name="Zhao Q."/>
            <person name="Zheng L."/>
            <person name="Wang Z."/>
            <person name="Zhang X."/>
            <person name="Gao Y."/>
            <person name="Chen G."/>
            <person name="Huang Y."/>
        </authorList>
    </citation>
    <scope>NUCLEOTIDE SEQUENCE</scope>
    <source>
        <strain evidence="1">KJ-1</strain>
    </source>
</reference>
<accession>A0AAJ6NJA9</accession>
<sequence>MNSEQKFGEALAFNVVQYLIKRKQISNYHKEYCGTGFYFDGQNIFYTHFFDGYPDLEHYQNSENRYSGIISIFHEIAEFQDWLTNQSDKKLSGAESQDDFYSYNQRITKLKLEKLVLESQKLDN</sequence>
<organism evidence="1 2">
    <name type="scientific">Acinetobacter vivianii</name>
    <dbReference type="NCBI Taxonomy" id="1776742"/>
    <lineage>
        <taxon>Bacteria</taxon>
        <taxon>Pseudomonadati</taxon>
        <taxon>Pseudomonadota</taxon>
        <taxon>Gammaproteobacteria</taxon>
        <taxon>Moraxellales</taxon>
        <taxon>Moraxellaceae</taxon>
        <taxon>Acinetobacter</taxon>
    </lineage>
</organism>
<gene>
    <name evidence="1" type="ORF">LF296_00110</name>
</gene>
<dbReference type="RefSeq" id="WP_272655164.1">
    <property type="nucleotide sequence ID" value="NZ_CP085083.1"/>
</dbReference>
<proteinExistence type="predicted"/>